<keyword evidence="5" id="KW-1185">Reference proteome</keyword>
<reference evidence="4 5" key="1">
    <citation type="submission" date="2024-03" db="EMBL/GenBank/DDBJ databases">
        <authorList>
            <consortium name="ELIXIR-Norway"/>
            <consortium name="Elixir Norway"/>
        </authorList>
    </citation>
    <scope>NUCLEOTIDE SEQUENCE [LARGE SCALE GENOMIC DNA]</scope>
</reference>
<dbReference type="PANTHER" id="PTHR31730:SF32">
    <property type="entry name" value="PROTEIN PSK SIMULATOR 1"/>
    <property type="match status" value="1"/>
</dbReference>
<accession>A0ABP1A8Y4</accession>
<gene>
    <name evidence="4" type="ORF">CSSPJE1EN2_LOCUS2003</name>
</gene>
<evidence type="ECO:0000313" key="5">
    <source>
        <dbReference type="Proteomes" id="UP001497522"/>
    </source>
</evidence>
<sequence length="614" mass="67396">MGAICSRKAYEEERAGGSSLPDAVAAASKTQENPHHHHTTATASCPPDAHNAQHQHVNTTNSEERGSRLSRMLSARASSVRSKTTNAAKKEVLRGAGSVSLGKAVEALDALGSSMTNLNPGRSGGFGSAGGGGGGGSLKRSNNKKIGILAFEVANTIVKGYNLKQSLDKEAIKVLKDQILRSKSVQVLVSTDMKELMCIAAADKRDELKIFAGEVIRFGNHCRDPQWHQLDRVFDRLGIDIEDSRQSKEQADSIMQNLMMLAENTAELYHELHALDRFHTDLKRRQHEEELIITAAAAAGDSIAFLKTEVKSQEKHVKTLKKRCLWSKVLEELMEQLVDIVYYMYQEIHDNFGASVFTKEAEDEYKRKTRKLGTLGLALHYANIINQIEGVFLRSNSVSPNIRDTLYQGLSPSMKACLRTRLQQSSKKDALSSAEIRGELSTILEWLVPAASNTTKAHHGFGWVGEWANTGVCVDRKGMGHVELTLLQTLHHADQDKVENYIVEVIVLLHHLVCRGQRNNDAMLPPPPPPPRSPQKSPACLPSTLSNNNSNNNNKRGGTTTMGGPKLLTGQQHHGLMKPQKALGLSKSQEFDTSKVVANRKLLGLSKSNSHSQS</sequence>
<evidence type="ECO:0000259" key="3">
    <source>
        <dbReference type="Pfam" id="PF11961"/>
    </source>
</evidence>
<dbReference type="PANTHER" id="PTHR31730">
    <property type="entry name" value="OS01G0873900 PROTEIN"/>
    <property type="match status" value="1"/>
</dbReference>
<feature type="region of interest" description="Disordered" evidence="1">
    <location>
        <begin position="1"/>
        <end position="86"/>
    </location>
</feature>
<dbReference type="Pfam" id="PF05003">
    <property type="entry name" value="DUF668"/>
    <property type="match status" value="1"/>
</dbReference>
<feature type="domain" description="DUF668" evidence="2">
    <location>
        <begin position="372"/>
        <end position="456"/>
    </location>
</feature>
<evidence type="ECO:0000259" key="2">
    <source>
        <dbReference type="Pfam" id="PF05003"/>
    </source>
</evidence>
<name>A0ABP1A8Y4_9BRYO</name>
<dbReference type="EMBL" id="OZ023702">
    <property type="protein sequence ID" value="CAK9859008.1"/>
    <property type="molecule type" value="Genomic_DNA"/>
</dbReference>
<dbReference type="InterPro" id="IPR045021">
    <property type="entry name" value="PSI1/2/3"/>
</dbReference>
<feature type="domain" description="DUF3475" evidence="3">
    <location>
        <begin position="148"/>
        <end position="204"/>
    </location>
</feature>
<feature type="compositionally biased region" description="Polar residues" evidence="1">
    <location>
        <begin position="52"/>
        <end position="61"/>
    </location>
</feature>
<dbReference type="Proteomes" id="UP001497522">
    <property type="component" value="Chromosome 1"/>
</dbReference>
<dbReference type="InterPro" id="IPR007700">
    <property type="entry name" value="DUF668"/>
</dbReference>
<evidence type="ECO:0000256" key="1">
    <source>
        <dbReference type="SAM" id="MobiDB-lite"/>
    </source>
</evidence>
<protein>
    <submittedName>
        <fullName evidence="4">Uncharacterized protein</fullName>
    </submittedName>
</protein>
<feature type="compositionally biased region" description="Pro residues" evidence="1">
    <location>
        <begin position="524"/>
        <end position="533"/>
    </location>
</feature>
<organism evidence="4 5">
    <name type="scientific">Sphagnum jensenii</name>
    <dbReference type="NCBI Taxonomy" id="128206"/>
    <lineage>
        <taxon>Eukaryota</taxon>
        <taxon>Viridiplantae</taxon>
        <taxon>Streptophyta</taxon>
        <taxon>Embryophyta</taxon>
        <taxon>Bryophyta</taxon>
        <taxon>Sphagnophytina</taxon>
        <taxon>Sphagnopsida</taxon>
        <taxon>Sphagnales</taxon>
        <taxon>Sphagnaceae</taxon>
        <taxon>Sphagnum</taxon>
    </lineage>
</organism>
<dbReference type="InterPro" id="IPR021864">
    <property type="entry name" value="DUF3475"/>
</dbReference>
<proteinExistence type="predicted"/>
<feature type="compositionally biased region" description="Low complexity" evidence="1">
    <location>
        <begin position="69"/>
        <end position="82"/>
    </location>
</feature>
<feature type="region of interest" description="Disordered" evidence="1">
    <location>
        <begin position="520"/>
        <end position="592"/>
    </location>
</feature>
<dbReference type="Pfam" id="PF11961">
    <property type="entry name" value="DUF3475"/>
    <property type="match status" value="1"/>
</dbReference>
<evidence type="ECO:0000313" key="4">
    <source>
        <dbReference type="EMBL" id="CAK9859008.1"/>
    </source>
</evidence>
<feature type="non-terminal residue" evidence="4">
    <location>
        <position position="1"/>
    </location>
</feature>